<sequence length="149" mass="16511">MDKVMPSTPNMYNDANMNRNNMMMMMSFYWGKDAIVLFRGWPDQSVGMYVLAILFVFFLAMATEVLANQPLVKPGTSPYVGGMLQATVHLFRVGFTYLVMLSVMSFNGGIFIAAVLGHSLGFFIAKSRALAMAHTEHDKPSSNSVTSHL</sequence>
<keyword evidence="2 6" id="KW-0812">Transmembrane</keyword>
<keyword evidence="5 6" id="KW-0472">Membrane</keyword>
<name>A0ABD1ML26_9FABA</name>
<comment type="caution">
    <text evidence="7">The sequence shown here is derived from an EMBL/GenBank/DDBJ whole genome shotgun (WGS) entry which is preliminary data.</text>
</comment>
<dbReference type="EMBL" id="JBGMDY010000004">
    <property type="protein sequence ID" value="KAL2336502.1"/>
    <property type="molecule type" value="Genomic_DNA"/>
</dbReference>
<keyword evidence="6" id="KW-0813">Transport</keyword>
<evidence type="ECO:0000313" key="8">
    <source>
        <dbReference type="Proteomes" id="UP001603857"/>
    </source>
</evidence>
<proteinExistence type="inferred from homology"/>
<accession>A0ABD1ML26</accession>
<evidence type="ECO:0000256" key="5">
    <source>
        <dbReference type="ARBA" id="ARBA00023136"/>
    </source>
</evidence>
<dbReference type="GO" id="GO:0005375">
    <property type="term" value="F:copper ion transmembrane transporter activity"/>
    <property type="evidence" value="ECO:0007669"/>
    <property type="project" value="UniProtKB-UniRule"/>
</dbReference>
<evidence type="ECO:0000256" key="3">
    <source>
        <dbReference type="ARBA" id="ARBA00022796"/>
    </source>
</evidence>
<comment type="similarity">
    <text evidence="1 6">Belongs to the copper transporter (Ctr) (TC 1.A.56) family. SLC31A subfamily.</text>
</comment>
<evidence type="ECO:0000256" key="2">
    <source>
        <dbReference type="ARBA" id="ARBA00022692"/>
    </source>
</evidence>
<protein>
    <recommendedName>
        <fullName evidence="6">Copper transport protein</fullName>
    </recommendedName>
</protein>
<dbReference type="GO" id="GO:0016020">
    <property type="term" value="C:membrane"/>
    <property type="evidence" value="ECO:0007669"/>
    <property type="project" value="UniProtKB-SubCell"/>
</dbReference>
<feature type="transmembrane region" description="Helical" evidence="6">
    <location>
        <begin position="91"/>
        <end position="124"/>
    </location>
</feature>
<keyword evidence="6" id="KW-0406">Ion transport</keyword>
<organism evidence="7 8">
    <name type="scientific">Flemingia macrophylla</name>
    <dbReference type="NCBI Taxonomy" id="520843"/>
    <lineage>
        <taxon>Eukaryota</taxon>
        <taxon>Viridiplantae</taxon>
        <taxon>Streptophyta</taxon>
        <taxon>Embryophyta</taxon>
        <taxon>Tracheophyta</taxon>
        <taxon>Spermatophyta</taxon>
        <taxon>Magnoliopsida</taxon>
        <taxon>eudicotyledons</taxon>
        <taxon>Gunneridae</taxon>
        <taxon>Pentapetalae</taxon>
        <taxon>rosids</taxon>
        <taxon>fabids</taxon>
        <taxon>Fabales</taxon>
        <taxon>Fabaceae</taxon>
        <taxon>Papilionoideae</taxon>
        <taxon>50 kb inversion clade</taxon>
        <taxon>NPAAA clade</taxon>
        <taxon>indigoferoid/millettioid clade</taxon>
        <taxon>Phaseoleae</taxon>
        <taxon>Flemingia</taxon>
    </lineage>
</organism>
<keyword evidence="6" id="KW-0186">Copper</keyword>
<keyword evidence="8" id="KW-1185">Reference proteome</keyword>
<evidence type="ECO:0000313" key="7">
    <source>
        <dbReference type="EMBL" id="KAL2336502.1"/>
    </source>
</evidence>
<evidence type="ECO:0000256" key="4">
    <source>
        <dbReference type="ARBA" id="ARBA00022989"/>
    </source>
</evidence>
<evidence type="ECO:0000256" key="1">
    <source>
        <dbReference type="ARBA" id="ARBA00006921"/>
    </source>
</evidence>
<dbReference type="AlphaFoldDB" id="A0ABD1ML26"/>
<reference evidence="7 8" key="1">
    <citation type="submission" date="2024-08" db="EMBL/GenBank/DDBJ databases">
        <title>Insights into the chromosomal genome structure of Flemingia macrophylla.</title>
        <authorList>
            <person name="Ding Y."/>
            <person name="Zhao Y."/>
            <person name="Bi W."/>
            <person name="Wu M."/>
            <person name="Zhao G."/>
            <person name="Gong Y."/>
            <person name="Li W."/>
            <person name="Zhang P."/>
        </authorList>
    </citation>
    <scope>NUCLEOTIDE SEQUENCE [LARGE SCALE GENOMIC DNA]</scope>
    <source>
        <strain evidence="7">DYQJB</strain>
        <tissue evidence="7">Leaf</tissue>
    </source>
</reference>
<evidence type="ECO:0000256" key="6">
    <source>
        <dbReference type="RuleBase" id="RU367022"/>
    </source>
</evidence>
<dbReference type="InterPro" id="IPR007274">
    <property type="entry name" value="Cop_transporter"/>
</dbReference>
<dbReference type="PANTHER" id="PTHR12483:SF85">
    <property type="entry name" value="COPPER TRANSPORT PROTEIN"/>
    <property type="match status" value="1"/>
</dbReference>
<keyword evidence="3 6" id="KW-0187">Copper transport</keyword>
<dbReference type="Proteomes" id="UP001603857">
    <property type="component" value="Unassembled WGS sequence"/>
</dbReference>
<dbReference type="PANTHER" id="PTHR12483">
    <property type="entry name" value="SOLUTE CARRIER FAMILY 31 COPPER TRANSPORTERS"/>
    <property type="match status" value="1"/>
</dbReference>
<gene>
    <name evidence="7" type="ORF">Fmac_010948</name>
</gene>
<dbReference type="Pfam" id="PF04145">
    <property type="entry name" value="Ctr"/>
    <property type="match status" value="2"/>
</dbReference>
<comment type="subcellular location">
    <subcellularLocation>
        <location evidence="6">Membrane</location>
        <topology evidence="6">Multi-pass membrane protein</topology>
    </subcellularLocation>
</comment>
<keyword evidence="4 6" id="KW-1133">Transmembrane helix</keyword>